<name>A0A0L0FTX6_9EUKA</name>
<sequence length="112" mass="12922">MGYDMSVTLAHFALQFNTVMFLVPRAPDYITPMDELRVPDLDAEVKEYDFTGFDRLARLLNKSPEQVQQLKDGFKKVRFDSNNTKMIKYVDAKLQLKEGAQPSRQISFRSGI</sequence>
<protein>
    <submittedName>
        <fullName evidence="1">Uncharacterized protein</fullName>
    </submittedName>
</protein>
<evidence type="ECO:0000313" key="1">
    <source>
        <dbReference type="EMBL" id="KNC80295.1"/>
    </source>
</evidence>
<gene>
    <name evidence="1" type="ORF">SARC_07343</name>
</gene>
<evidence type="ECO:0000313" key="2">
    <source>
        <dbReference type="Proteomes" id="UP000054560"/>
    </source>
</evidence>
<dbReference type="GeneID" id="25907847"/>
<accession>A0A0L0FTX6</accession>
<dbReference type="AlphaFoldDB" id="A0A0L0FTX6"/>
<organism evidence="1 2">
    <name type="scientific">Sphaeroforma arctica JP610</name>
    <dbReference type="NCBI Taxonomy" id="667725"/>
    <lineage>
        <taxon>Eukaryota</taxon>
        <taxon>Ichthyosporea</taxon>
        <taxon>Ichthyophonida</taxon>
        <taxon>Sphaeroforma</taxon>
    </lineage>
</organism>
<keyword evidence="2" id="KW-1185">Reference proteome</keyword>
<reference evidence="1 2" key="1">
    <citation type="submission" date="2011-02" db="EMBL/GenBank/DDBJ databases">
        <title>The Genome Sequence of Sphaeroforma arctica JP610.</title>
        <authorList>
            <consortium name="The Broad Institute Genome Sequencing Platform"/>
            <person name="Russ C."/>
            <person name="Cuomo C."/>
            <person name="Young S.K."/>
            <person name="Zeng Q."/>
            <person name="Gargeya S."/>
            <person name="Alvarado L."/>
            <person name="Berlin A."/>
            <person name="Chapman S.B."/>
            <person name="Chen Z."/>
            <person name="Freedman E."/>
            <person name="Gellesch M."/>
            <person name="Goldberg J."/>
            <person name="Griggs A."/>
            <person name="Gujja S."/>
            <person name="Heilman E."/>
            <person name="Heiman D."/>
            <person name="Howarth C."/>
            <person name="Mehta T."/>
            <person name="Neiman D."/>
            <person name="Pearson M."/>
            <person name="Roberts A."/>
            <person name="Saif S."/>
            <person name="Shea T."/>
            <person name="Shenoy N."/>
            <person name="Sisk P."/>
            <person name="Stolte C."/>
            <person name="Sykes S."/>
            <person name="White J."/>
            <person name="Yandava C."/>
            <person name="Burger G."/>
            <person name="Gray M.W."/>
            <person name="Holland P.W.H."/>
            <person name="King N."/>
            <person name="Lang F.B.F."/>
            <person name="Roger A.J."/>
            <person name="Ruiz-Trillo I."/>
            <person name="Haas B."/>
            <person name="Nusbaum C."/>
            <person name="Birren B."/>
        </authorList>
    </citation>
    <scope>NUCLEOTIDE SEQUENCE [LARGE SCALE GENOMIC DNA]</scope>
    <source>
        <strain evidence="1 2">JP610</strain>
    </source>
</reference>
<proteinExistence type="predicted"/>
<dbReference type="EMBL" id="KQ242171">
    <property type="protein sequence ID" value="KNC80295.1"/>
    <property type="molecule type" value="Genomic_DNA"/>
</dbReference>
<dbReference type="Proteomes" id="UP000054560">
    <property type="component" value="Unassembled WGS sequence"/>
</dbReference>
<dbReference type="RefSeq" id="XP_014154197.1">
    <property type="nucleotide sequence ID" value="XM_014298722.1"/>
</dbReference>